<dbReference type="Gene3D" id="3.40.50.2300">
    <property type="match status" value="1"/>
</dbReference>
<dbReference type="RefSeq" id="WP_290281858.1">
    <property type="nucleotide sequence ID" value="NZ_JAUFQI010000001.1"/>
</dbReference>
<organism evidence="8 9">
    <name type="scientific">Reinekea marina</name>
    <dbReference type="NCBI Taxonomy" id="1310421"/>
    <lineage>
        <taxon>Bacteria</taxon>
        <taxon>Pseudomonadati</taxon>
        <taxon>Pseudomonadota</taxon>
        <taxon>Gammaproteobacteria</taxon>
        <taxon>Oceanospirillales</taxon>
        <taxon>Saccharospirillaceae</taxon>
        <taxon>Reinekea</taxon>
    </lineage>
</organism>
<dbReference type="Proteomes" id="UP001595710">
    <property type="component" value="Unassembled WGS sequence"/>
</dbReference>
<dbReference type="PROSITE" id="PS50110">
    <property type="entry name" value="RESPONSE_REGULATORY"/>
    <property type="match status" value="1"/>
</dbReference>
<keyword evidence="9" id="KW-1185">Reference proteome</keyword>
<proteinExistence type="predicted"/>
<dbReference type="PANTHER" id="PTHR43214:SF24">
    <property type="entry name" value="TRANSCRIPTIONAL REGULATORY PROTEIN NARL-RELATED"/>
    <property type="match status" value="1"/>
</dbReference>
<gene>
    <name evidence="8" type="ORF">ACFOND_02730</name>
</gene>
<dbReference type="InterPro" id="IPR011006">
    <property type="entry name" value="CheY-like_superfamily"/>
</dbReference>
<evidence type="ECO:0000256" key="1">
    <source>
        <dbReference type="ARBA" id="ARBA00022553"/>
    </source>
</evidence>
<evidence type="ECO:0000259" key="7">
    <source>
        <dbReference type="PROSITE" id="PS50110"/>
    </source>
</evidence>
<feature type="domain" description="HTH luxR-type" evidence="6">
    <location>
        <begin position="157"/>
        <end position="222"/>
    </location>
</feature>
<dbReference type="InterPro" id="IPR058245">
    <property type="entry name" value="NreC/VraR/RcsB-like_REC"/>
</dbReference>
<dbReference type="InterPro" id="IPR039420">
    <property type="entry name" value="WalR-like"/>
</dbReference>
<comment type="caution">
    <text evidence="8">The sequence shown here is derived from an EMBL/GenBank/DDBJ whole genome shotgun (WGS) entry which is preliminary data.</text>
</comment>
<dbReference type="SMART" id="SM00448">
    <property type="entry name" value="REC"/>
    <property type="match status" value="1"/>
</dbReference>
<evidence type="ECO:0000256" key="5">
    <source>
        <dbReference type="PROSITE-ProRule" id="PRU00169"/>
    </source>
</evidence>
<evidence type="ECO:0000256" key="4">
    <source>
        <dbReference type="ARBA" id="ARBA00023163"/>
    </source>
</evidence>
<dbReference type="PROSITE" id="PS50043">
    <property type="entry name" value="HTH_LUXR_2"/>
    <property type="match status" value="1"/>
</dbReference>
<dbReference type="Pfam" id="PF00196">
    <property type="entry name" value="GerE"/>
    <property type="match status" value="1"/>
</dbReference>
<feature type="modified residue" description="4-aspartylphosphate" evidence="5">
    <location>
        <position position="61"/>
    </location>
</feature>
<feature type="domain" description="Response regulatory" evidence="7">
    <location>
        <begin position="10"/>
        <end position="126"/>
    </location>
</feature>
<dbReference type="CDD" id="cd06170">
    <property type="entry name" value="LuxR_C_like"/>
    <property type="match status" value="1"/>
</dbReference>
<dbReference type="PANTHER" id="PTHR43214">
    <property type="entry name" value="TWO-COMPONENT RESPONSE REGULATOR"/>
    <property type="match status" value="1"/>
</dbReference>
<dbReference type="SUPFAM" id="SSF46894">
    <property type="entry name" value="C-terminal effector domain of the bipartite response regulators"/>
    <property type="match status" value="1"/>
</dbReference>
<protein>
    <submittedName>
        <fullName evidence="8">Response regulator</fullName>
    </submittedName>
</protein>
<dbReference type="CDD" id="cd17535">
    <property type="entry name" value="REC_NarL-like"/>
    <property type="match status" value="1"/>
</dbReference>
<sequence>MSDAGKQTINVMLVDDQNLVRQGIKSLLKLAGHINIVGEASDGQEAIETVEQLAPDVILMDIRMPRLDGIEALKALKEQGNETPVIILTTFDDHELVLNGIRAGARGFLLKDVSLESLVEAIDAVSRGETLIQPAVTERVIKGFTELQSNGESKVEKEPVQDPLTSREIEILRLMAGGYSNKEISRAIFKSEGTIKNHVSNILAKLGVRDRTRAVLKALELGVI</sequence>
<evidence type="ECO:0000256" key="2">
    <source>
        <dbReference type="ARBA" id="ARBA00023015"/>
    </source>
</evidence>
<keyword evidence="3" id="KW-0238">DNA-binding</keyword>
<dbReference type="Pfam" id="PF00072">
    <property type="entry name" value="Response_reg"/>
    <property type="match status" value="1"/>
</dbReference>
<dbReference type="InterPro" id="IPR001789">
    <property type="entry name" value="Sig_transdc_resp-reg_receiver"/>
</dbReference>
<evidence type="ECO:0000259" key="6">
    <source>
        <dbReference type="PROSITE" id="PS50043"/>
    </source>
</evidence>
<dbReference type="InterPro" id="IPR016032">
    <property type="entry name" value="Sig_transdc_resp-reg_C-effctor"/>
</dbReference>
<dbReference type="InterPro" id="IPR000792">
    <property type="entry name" value="Tscrpt_reg_LuxR_C"/>
</dbReference>
<dbReference type="SUPFAM" id="SSF52172">
    <property type="entry name" value="CheY-like"/>
    <property type="match status" value="1"/>
</dbReference>
<dbReference type="SMART" id="SM00421">
    <property type="entry name" value="HTH_LUXR"/>
    <property type="match status" value="1"/>
</dbReference>
<dbReference type="PRINTS" id="PR00038">
    <property type="entry name" value="HTHLUXR"/>
</dbReference>
<accession>A0ABV7WRG3</accession>
<keyword evidence="2" id="KW-0805">Transcription regulation</keyword>
<evidence type="ECO:0000313" key="9">
    <source>
        <dbReference type="Proteomes" id="UP001595710"/>
    </source>
</evidence>
<keyword evidence="4" id="KW-0804">Transcription</keyword>
<name>A0ABV7WRG3_9GAMM</name>
<evidence type="ECO:0000313" key="8">
    <source>
        <dbReference type="EMBL" id="MFC3700540.1"/>
    </source>
</evidence>
<keyword evidence="1 5" id="KW-0597">Phosphoprotein</keyword>
<dbReference type="EMBL" id="JBHRYN010000005">
    <property type="protein sequence ID" value="MFC3700540.1"/>
    <property type="molecule type" value="Genomic_DNA"/>
</dbReference>
<reference evidence="9" key="1">
    <citation type="journal article" date="2019" name="Int. J. Syst. Evol. Microbiol.">
        <title>The Global Catalogue of Microorganisms (GCM) 10K type strain sequencing project: providing services to taxonomists for standard genome sequencing and annotation.</title>
        <authorList>
            <consortium name="The Broad Institute Genomics Platform"/>
            <consortium name="The Broad Institute Genome Sequencing Center for Infectious Disease"/>
            <person name="Wu L."/>
            <person name="Ma J."/>
        </authorList>
    </citation>
    <scope>NUCLEOTIDE SEQUENCE [LARGE SCALE GENOMIC DNA]</scope>
    <source>
        <strain evidence="9">CECT 8288</strain>
    </source>
</reference>
<evidence type="ECO:0000256" key="3">
    <source>
        <dbReference type="ARBA" id="ARBA00023125"/>
    </source>
</evidence>